<feature type="transmembrane region" description="Helical" evidence="1">
    <location>
        <begin position="176"/>
        <end position="196"/>
    </location>
</feature>
<evidence type="ECO:0000313" key="2">
    <source>
        <dbReference type="EMBL" id="CAI8052311.1"/>
    </source>
</evidence>
<accession>A0AA35TSK7</accession>
<dbReference type="InterPro" id="IPR049352">
    <property type="entry name" value="Rost"/>
</dbReference>
<name>A0AA35TSK7_GEOBA</name>
<feature type="transmembrane region" description="Helical" evidence="1">
    <location>
        <begin position="43"/>
        <end position="65"/>
    </location>
</feature>
<sequence length="332" mass="38745">MTGKAVRRYFSSEFRCSHFWFVHEDWRSFAYSPWMPYWWRVQWIYLAYRCTLSFYFLVWLAYSIYSSWFHGKLEQHFSFLANWSFLLWNAYLFISAINVSVNQLRQYCSQKKSCEDRQLSKRSCRRICCTCGKDRSTLCDKISWLFFTVSTEVAVIVTLLYWMILSGGDDDDTRGSALNLHIHLLNGITAVLDLWVTGFPVHIFHFLYTFLYAACYIAFTGVHYATNTTGSSEGNEYIYPVLDYGSKPSLAVGVVLGVMLGLLPLIHILFISQYLVRVWIIARLHKRFETYRKFLPVVQETETDLNNDNEGMSEAGTSRMTFSTTADNHCDV</sequence>
<comment type="caution">
    <text evidence="2">The sequence shown here is derived from an EMBL/GenBank/DDBJ whole genome shotgun (WGS) entry which is preliminary data.</text>
</comment>
<dbReference type="Proteomes" id="UP001174909">
    <property type="component" value="Unassembled WGS sequence"/>
</dbReference>
<dbReference type="GO" id="GO:0016020">
    <property type="term" value="C:membrane"/>
    <property type="evidence" value="ECO:0007669"/>
    <property type="project" value="TreeGrafter"/>
</dbReference>
<keyword evidence="1" id="KW-0472">Membrane</keyword>
<protein>
    <submittedName>
        <fullName evidence="2">Protein rolling stone</fullName>
    </submittedName>
</protein>
<dbReference type="PANTHER" id="PTHR12242">
    <property type="entry name" value="OS02G0130600 PROTEIN-RELATED"/>
    <property type="match status" value="1"/>
</dbReference>
<keyword evidence="3" id="KW-1185">Reference proteome</keyword>
<feature type="transmembrane region" description="Helical" evidence="1">
    <location>
        <begin position="203"/>
        <end position="225"/>
    </location>
</feature>
<evidence type="ECO:0000256" key="1">
    <source>
        <dbReference type="SAM" id="Phobius"/>
    </source>
</evidence>
<feature type="transmembrane region" description="Helical" evidence="1">
    <location>
        <begin position="142"/>
        <end position="164"/>
    </location>
</feature>
<feature type="transmembrane region" description="Helical" evidence="1">
    <location>
        <begin position="250"/>
        <end position="276"/>
    </location>
</feature>
<dbReference type="Pfam" id="PF21534">
    <property type="entry name" value="Rost"/>
    <property type="match status" value="1"/>
</dbReference>
<organism evidence="2 3">
    <name type="scientific">Geodia barretti</name>
    <name type="common">Barrett's horny sponge</name>
    <dbReference type="NCBI Taxonomy" id="519541"/>
    <lineage>
        <taxon>Eukaryota</taxon>
        <taxon>Metazoa</taxon>
        <taxon>Porifera</taxon>
        <taxon>Demospongiae</taxon>
        <taxon>Heteroscleromorpha</taxon>
        <taxon>Tetractinellida</taxon>
        <taxon>Astrophorina</taxon>
        <taxon>Geodiidae</taxon>
        <taxon>Geodia</taxon>
    </lineage>
</organism>
<dbReference type="PANTHER" id="PTHR12242:SF1">
    <property type="entry name" value="MYND-TYPE DOMAIN-CONTAINING PROTEIN"/>
    <property type="match status" value="1"/>
</dbReference>
<dbReference type="AlphaFoldDB" id="A0AA35TSK7"/>
<gene>
    <name evidence="2" type="ORF">GBAR_LOCUS28613</name>
</gene>
<dbReference type="EMBL" id="CASHTH010003999">
    <property type="protein sequence ID" value="CAI8052311.1"/>
    <property type="molecule type" value="Genomic_DNA"/>
</dbReference>
<feature type="transmembrane region" description="Helical" evidence="1">
    <location>
        <begin position="77"/>
        <end position="101"/>
    </location>
</feature>
<reference evidence="2" key="1">
    <citation type="submission" date="2023-03" db="EMBL/GenBank/DDBJ databases">
        <authorList>
            <person name="Steffen K."/>
            <person name="Cardenas P."/>
        </authorList>
    </citation>
    <scope>NUCLEOTIDE SEQUENCE</scope>
</reference>
<keyword evidence="1" id="KW-1133">Transmembrane helix</keyword>
<keyword evidence="1" id="KW-0812">Transmembrane</keyword>
<evidence type="ECO:0000313" key="3">
    <source>
        <dbReference type="Proteomes" id="UP001174909"/>
    </source>
</evidence>
<proteinExistence type="predicted"/>